<evidence type="ECO:0000313" key="8">
    <source>
        <dbReference type="EMBL" id="CAL1355067.1"/>
    </source>
</evidence>
<dbReference type="EMBL" id="OZ034813">
    <property type="protein sequence ID" value="CAL1355067.1"/>
    <property type="molecule type" value="Genomic_DNA"/>
</dbReference>
<name>A0AAV2CGF3_9ROSI</name>
<keyword evidence="4" id="KW-0804">Transcription</keyword>
<evidence type="ECO:0000256" key="4">
    <source>
        <dbReference type="ARBA" id="ARBA00023163"/>
    </source>
</evidence>
<proteinExistence type="predicted"/>
<dbReference type="InterPro" id="IPR003657">
    <property type="entry name" value="WRKY_dom"/>
</dbReference>
<evidence type="ECO:0000256" key="1">
    <source>
        <dbReference type="ARBA" id="ARBA00004123"/>
    </source>
</evidence>
<evidence type="ECO:0000256" key="2">
    <source>
        <dbReference type="ARBA" id="ARBA00023015"/>
    </source>
</evidence>
<evidence type="ECO:0000313" key="9">
    <source>
        <dbReference type="Proteomes" id="UP001497516"/>
    </source>
</evidence>
<reference evidence="8 9" key="1">
    <citation type="submission" date="2024-04" db="EMBL/GenBank/DDBJ databases">
        <authorList>
            <person name="Fracassetti M."/>
        </authorList>
    </citation>
    <scope>NUCLEOTIDE SEQUENCE [LARGE SCALE GENOMIC DNA]</scope>
</reference>
<dbReference type="PROSITE" id="PS50811">
    <property type="entry name" value="WRKY"/>
    <property type="match status" value="1"/>
</dbReference>
<feature type="domain" description="WRKY" evidence="7">
    <location>
        <begin position="110"/>
        <end position="148"/>
    </location>
</feature>
<organism evidence="8 9">
    <name type="scientific">Linum trigynum</name>
    <dbReference type="NCBI Taxonomy" id="586398"/>
    <lineage>
        <taxon>Eukaryota</taxon>
        <taxon>Viridiplantae</taxon>
        <taxon>Streptophyta</taxon>
        <taxon>Embryophyta</taxon>
        <taxon>Tracheophyta</taxon>
        <taxon>Spermatophyta</taxon>
        <taxon>Magnoliopsida</taxon>
        <taxon>eudicotyledons</taxon>
        <taxon>Gunneridae</taxon>
        <taxon>Pentapetalae</taxon>
        <taxon>rosids</taxon>
        <taxon>fabids</taxon>
        <taxon>Malpighiales</taxon>
        <taxon>Linaceae</taxon>
        <taxon>Linum</taxon>
    </lineage>
</organism>
<dbReference type="InterPro" id="IPR036576">
    <property type="entry name" value="WRKY_dom_sf"/>
</dbReference>
<evidence type="ECO:0000256" key="5">
    <source>
        <dbReference type="ARBA" id="ARBA00023242"/>
    </source>
</evidence>
<sequence>MEMNYTTSFFPAFISSSSAAYSAEDYDHHQLAVTADDGGGGGLMMVPSDRTTTEEDQAPRGCSDLDDHQFGVAGKGEAERKEMGGAIKKKGVLMNKKKTKKPKYAFQTRSHVDILDDEYRWRKYGQKAVKNNKFPRSYYRCTYGGCNC</sequence>
<dbReference type="GO" id="GO:0003700">
    <property type="term" value="F:DNA-binding transcription factor activity"/>
    <property type="evidence" value="ECO:0007669"/>
    <property type="project" value="InterPro"/>
</dbReference>
<gene>
    <name evidence="8" type="ORF">LTRI10_LOCUS2846</name>
</gene>
<keyword evidence="3" id="KW-0238">DNA-binding</keyword>
<comment type="subcellular location">
    <subcellularLocation>
        <location evidence="1">Nucleus</location>
    </subcellularLocation>
</comment>
<dbReference type="PANTHER" id="PTHR31221:SF83">
    <property type="entry name" value="WRKY TRANSCRIPTION FACTOR 75-RELATED"/>
    <property type="match status" value="1"/>
</dbReference>
<protein>
    <recommendedName>
        <fullName evidence="7">WRKY domain-containing protein</fullName>
    </recommendedName>
</protein>
<dbReference type="GO" id="GO:0005634">
    <property type="term" value="C:nucleus"/>
    <property type="evidence" value="ECO:0007669"/>
    <property type="project" value="UniProtKB-SubCell"/>
</dbReference>
<dbReference type="Proteomes" id="UP001497516">
    <property type="component" value="Chromosome 1"/>
</dbReference>
<feature type="region of interest" description="Disordered" evidence="6">
    <location>
        <begin position="46"/>
        <end position="66"/>
    </location>
</feature>
<dbReference type="SUPFAM" id="SSF118290">
    <property type="entry name" value="WRKY DNA-binding domain"/>
    <property type="match status" value="1"/>
</dbReference>
<dbReference type="SMART" id="SM00774">
    <property type="entry name" value="WRKY"/>
    <property type="match status" value="1"/>
</dbReference>
<keyword evidence="2" id="KW-0805">Transcription regulation</keyword>
<dbReference type="AlphaFoldDB" id="A0AAV2CGF3"/>
<dbReference type="GO" id="GO:0043565">
    <property type="term" value="F:sequence-specific DNA binding"/>
    <property type="evidence" value="ECO:0007669"/>
    <property type="project" value="InterPro"/>
</dbReference>
<dbReference type="InterPro" id="IPR044810">
    <property type="entry name" value="WRKY_plant"/>
</dbReference>
<keyword evidence="5" id="KW-0539">Nucleus</keyword>
<keyword evidence="9" id="KW-1185">Reference proteome</keyword>
<dbReference type="Gene3D" id="2.20.25.80">
    <property type="entry name" value="WRKY domain"/>
    <property type="match status" value="1"/>
</dbReference>
<dbReference type="Pfam" id="PF03106">
    <property type="entry name" value="WRKY"/>
    <property type="match status" value="1"/>
</dbReference>
<dbReference type="PANTHER" id="PTHR31221">
    <property type="entry name" value="WRKY TRANSCRIPTION FACTOR PROTEIN 1-RELATED"/>
    <property type="match status" value="1"/>
</dbReference>
<evidence type="ECO:0000259" key="7">
    <source>
        <dbReference type="PROSITE" id="PS50811"/>
    </source>
</evidence>
<evidence type="ECO:0000256" key="6">
    <source>
        <dbReference type="SAM" id="MobiDB-lite"/>
    </source>
</evidence>
<evidence type="ECO:0000256" key="3">
    <source>
        <dbReference type="ARBA" id="ARBA00023125"/>
    </source>
</evidence>
<accession>A0AAV2CGF3</accession>